<dbReference type="PROSITE" id="PS50109">
    <property type="entry name" value="HIS_KIN"/>
    <property type="match status" value="1"/>
</dbReference>
<dbReference type="SMART" id="SM00387">
    <property type="entry name" value="HATPase_c"/>
    <property type="match status" value="1"/>
</dbReference>
<keyword evidence="4 8" id="KW-0597">Phosphoprotein</keyword>
<dbReference type="EC" id="2.7.13.3" evidence="3"/>
<protein>
    <recommendedName>
        <fullName evidence="3">histidine kinase</fullName>
        <ecNumber evidence="3">2.7.13.3</ecNumber>
    </recommendedName>
</protein>
<feature type="domain" description="Response regulatory" evidence="11">
    <location>
        <begin position="947"/>
        <end position="1064"/>
    </location>
</feature>
<dbReference type="Pfam" id="PF02518">
    <property type="entry name" value="HATPase_c"/>
    <property type="match status" value="1"/>
</dbReference>
<feature type="coiled-coil region" evidence="9">
    <location>
        <begin position="309"/>
        <end position="403"/>
    </location>
</feature>
<evidence type="ECO:0000256" key="6">
    <source>
        <dbReference type="ARBA" id="ARBA00022777"/>
    </source>
</evidence>
<dbReference type="SUPFAM" id="SSF52172">
    <property type="entry name" value="CheY-like"/>
    <property type="match status" value="3"/>
</dbReference>
<dbReference type="InterPro" id="IPR003018">
    <property type="entry name" value="GAF"/>
</dbReference>
<accession>A0ABY7GZY9</accession>
<dbReference type="PROSITE" id="PS50110">
    <property type="entry name" value="RESPONSE_REGULATORY"/>
    <property type="match status" value="3"/>
</dbReference>
<dbReference type="Gene3D" id="1.10.287.130">
    <property type="match status" value="1"/>
</dbReference>
<dbReference type="SUPFAM" id="SSF47384">
    <property type="entry name" value="Homodimeric domain of signal transducing histidine kinase"/>
    <property type="match status" value="1"/>
</dbReference>
<dbReference type="CDD" id="cd00082">
    <property type="entry name" value="HisKA"/>
    <property type="match status" value="1"/>
</dbReference>
<dbReference type="InterPro" id="IPR003594">
    <property type="entry name" value="HATPase_dom"/>
</dbReference>
<evidence type="ECO:0000313" key="14">
    <source>
        <dbReference type="Proteomes" id="UP001164459"/>
    </source>
</evidence>
<feature type="domain" description="Response regulatory" evidence="11">
    <location>
        <begin position="677"/>
        <end position="792"/>
    </location>
</feature>
<dbReference type="Gene3D" id="3.30.565.10">
    <property type="entry name" value="Histidine kinase-like ATPase, C-terminal domain"/>
    <property type="match status" value="1"/>
</dbReference>
<dbReference type="Gene3D" id="3.30.450.40">
    <property type="match status" value="1"/>
</dbReference>
<feature type="modified residue" description="4-aspartylphosphate" evidence="8">
    <location>
        <position position="726"/>
    </location>
</feature>
<dbReference type="SUPFAM" id="SSF55874">
    <property type="entry name" value="ATPase domain of HSP90 chaperone/DNA topoisomerase II/histidine kinase"/>
    <property type="match status" value="1"/>
</dbReference>
<evidence type="ECO:0000259" key="12">
    <source>
        <dbReference type="PROSITE" id="PS50885"/>
    </source>
</evidence>
<dbReference type="Pfam" id="PF13185">
    <property type="entry name" value="GAF_2"/>
    <property type="match status" value="1"/>
</dbReference>
<feature type="domain" description="Histidine kinase" evidence="10">
    <location>
        <begin position="413"/>
        <end position="639"/>
    </location>
</feature>
<dbReference type="EMBL" id="CP114040">
    <property type="protein sequence ID" value="WAS92562.1"/>
    <property type="molecule type" value="Genomic_DNA"/>
</dbReference>
<dbReference type="SUPFAM" id="SSF55781">
    <property type="entry name" value="GAF domain-like"/>
    <property type="match status" value="1"/>
</dbReference>
<dbReference type="CDD" id="cd16922">
    <property type="entry name" value="HATPase_EvgS-ArcB-TorS-like"/>
    <property type="match status" value="1"/>
</dbReference>
<evidence type="ECO:0000256" key="2">
    <source>
        <dbReference type="ARBA" id="ARBA00004370"/>
    </source>
</evidence>
<dbReference type="InterPro" id="IPR003660">
    <property type="entry name" value="HAMP_dom"/>
</dbReference>
<name>A0ABY7GZY9_9BACT</name>
<dbReference type="PANTHER" id="PTHR45339:SF1">
    <property type="entry name" value="HYBRID SIGNAL TRANSDUCTION HISTIDINE KINASE J"/>
    <property type="match status" value="1"/>
</dbReference>
<dbReference type="CDD" id="cd17546">
    <property type="entry name" value="REC_hyHK_CKI1_RcsC-like"/>
    <property type="match status" value="1"/>
</dbReference>
<evidence type="ECO:0000256" key="9">
    <source>
        <dbReference type="SAM" id="Coils"/>
    </source>
</evidence>
<dbReference type="Pfam" id="PF00512">
    <property type="entry name" value="HisKA"/>
    <property type="match status" value="1"/>
</dbReference>
<keyword evidence="9" id="KW-0175">Coiled coil</keyword>
<dbReference type="PROSITE" id="PS50885">
    <property type="entry name" value="HAMP"/>
    <property type="match status" value="1"/>
</dbReference>
<comment type="subcellular location">
    <subcellularLocation>
        <location evidence="2">Membrane</location>
    </subcellularLocation>
</comment>
<feature type="domain" description="Response regulatory" evidence="11">
    <location>
        <begin position="801"/>
        <end position="917"/>
    </location>
</feature>
<evidence type="ECO:0000256" key="5">
    <source>
        <dbReference type="ARBA" id="ARBA00022679"/>
    </source>
</evidence>
<dbReference type="SMART" id="SM00448">
    <property type="entry name" value="REC"/>
    <property type="match status" value="3"/>
</dbReference>
<evidence type="ECO:0000256" key="8">
    <source>
        <dbReference type="PROSITE-ProRule" id="PRU00169"/>
    </source>
</evidence>
<dbReference type="InterPro" id="IPR011006">
    <property type="entry name" value="CheY-like_superfamily"/>
</dbReference>
<comment type="catalytic activity">
    <reaction evidence="1">
        <text>ATP + protein L-histidine = ADP + protein N-phospho-L-histidine.</text>
        <dbReference type="EC" id="2.7.13.3"/>
    </reaction>
</comment>
<proteinExistence type="predicted"/>
<evidence type="ECO:0000256" key="4">
    <source>
        <dbReference type="ARBA" id="ARBA00022553"/>
    </source>
</evidence>
<dbReference type="CDD" id="cd00156">
    <property type="entry name" value="REC"/>
    <property type="match status" value="1"/>
</dbReference>
<keyword evidence="5" id="KW-0808">Transferase</keyword>
<feature type="modified residue" description="4-aspartylphosphate" evidence="8">
    <location>
        <position position="850"/>
    </location>
</feature>
<evidence type="ECO:0000313" key="13">
    <source>
        <dbReference type="EMBL" id="WAS92562.1"/>
    </source>
</evidence>
<dbReference type="PANTHER" id="PTHR45339">
    <property type="entry name" value="HYBRID SIGNAL TRANSDUCTION HISTIDINE KINASE J"/>
    <property type="match status" value="1"/>
</dbReference>
<dbReference type="SMART" id="SM00304">
    <property type="entry name" value="HAMP"/>
    <property type="match status" value="1"/>
</dbReference>
<keyword evidence="6" id="KW-0418">Kinase</keyword>
<reference evidence="13" key="1">
    <citation type="submission" date="2022-11" db="EMBL/GenBank/DDBJ databases">
        <title>Minimal conservation of predation-associated metabolite biosynthetic gene clusters underscores biosynthetic potential of Myxococcota including descriptions for ten novel species: Archangium lansinium sp. nov., Myxococcus landrumus sp. nov., Nannocystis bai.</title>
        <authorList>
            <person name="Ahearne A."/>
            <person name="Stevens C."/>
            <person name="Dowd S."/>
        </authorList>
    </citation>
    <scope>NUCLEOTIDE SEQUENCE</scope>
    <source>
        <strain evidence="13">Fl3</strain>
    </source>
</reference>
<keyword evidence="7" id="KW-0902">Two-component regulatory system</keyword>
<feature type="domain" description="HAMP" evidence="12">
    <location>
        <begin position="85"/>
        <end position="137"/>
    </location>
</feature>
<dbReference type="InterPro" id="IPR029016">
    <property type="entry name" value="GAF-like_dom_sf"/>
</dbReference>
<dbReference type="InterPro" id="IPR036097">
    <property type="entry name" value="HisK_dim/P_sf"/>
</dbReference>
<dbReference type="InterPro" id="IPR036890">
    <property type="entry name" value="HATPase_C_sf"/>
</dbReference>
<evidence type="ECO:0000256" key="7">
    <source>
        <dbReference type="ARBA" id="ARBA00023012"/>
    </source>
</evidence>
<feature type="modified residue" description="4-aspartylphosphate" evidence="8">
    <location>
        <position position="997"/>
    </location>
</feature>
<dbReference type="InterPro" id="IPR003661">
    <property type="entry name" value="HisK_dim/P_dom"/>
</dbReference>
<sequence length="1066" mass="117536">MSRVTLPRSLAEAPELRPLLETLRSLDPSRRLPAGEPGPVGELYAACNEMLDQNRRLIRDLDRARAEVAHVGGITPTDKVDSMVMNLGQQIGALADVVVAVTEGDLTRSIPSDARGQFGVLAHSIGLLIANLRDTTRKNNEQDWLKTNLARITRLLQGHRDRAELAALVLRELTPLVRAQLGLFYVVEGGEPGDPEPRRLRLASSWAAPAEHLREVVQLGEGLVGQCALEQRRILLTDVPAGYLRIGSGLGDAIPRNVVVLPVAFEGELKAVVELASFYAFGDIHLAFFDQVTDSIGVVLHTLAASARTEQLLAQSQSLAEELRGQQRELTATNRRLEQQALALQASEERLRLQQEELQQTNRELEERSELLQQQNLEVERNNRDIERAKLDLEERAQQLILSSKYKSEFLANMSHELRTPLNSLLILAQLLADNPEGNLDAKQVEFARTIHSAGSELLSLINDILDLSKIESGTMGIDIDELMIEGLRDQVERSFRPVAETRRLAFEIHVAADVPAVIYTDPRRLLQVLKNLLSNAFKFTDKGKVDLRIDVAPDSQGRSGQVIAFSVTDTGIGIPPHKQRIIFEAFQQADGTTSRRYGGTGLGLSISREIARLLGGEIMVRSAPGAGSTFTLLIPPTPEAVLGANSLRLPADDAPDGSSPALLRDDRERIVPGDRTLLVIEDDPTFARLILDLGREKGFKGLVALRGDDGLALARDVKPDAITLDLDLPGLDGWTVLDRLKHDPRTRHIPVHLISGTEADAGNKALKQGALAFLPKPVSREALAAALADVKGFVERRVRSLLVVEDDPLQRDALVELLGDGDVDVTAVRSAEEGLALLRERHFDCAVIDLGLPAMSGFEMICAVRRDARLRELPIIVHTGQSLSAEDERELERMTEAIIVKSPQSLEHLLDEAALFLHRVEADLPATRHPLLAQQIDVDPVFTGKRVLVVDDDVRNIFAITSVLERHKMRVLYAEDGRRGLAILRDNPDIHAVLLDVMMPEMDGYEAMREIRKDPRFASLPLIALTAKAMRGDREKCLGAGASDYITKPVEPDRLLSLLRVWLYG</sequence>
<dbReference type="InterPro" id="IPR004358">
    <property type="entry name" value="Sig_transdc_His_kin-like_C"/>
</dbReference>
<dbReference type="PRINTS" id="PR00344">
    <property type="entry name" value="BCTRLSENSOR"/>
</dbReference>
<dbReference type="Proteomes" id="UP001164459">
    <property type="component" value="Chromosome"/>
</dbReference>
<evidence type="ECO:0000259" key="11">
    <source>
        <dbReference type="PROSITE" id="PS50110"/>
    </source>
</evidence>
<dbReference type="Pfam" id="PF00072">
    <property type="entry name" value="Response_reg"/>
    <property type="match status" value="3"/>
</dbReference>
<evidence type="ECO:0000256" key="3">
    <source>
        <dbReference type="ARBA" id="ARBA00012438"/>
    </source>
</evidence>
<dbReference type="RefSeq" id="WP_269034919.1">
    <property type="nucleotide sequence ID" value="NZ_CP114040.1"/>
</dbReference>
<dbReference type="Gene3D" id="3.40.50.2300">
    <property type="match status" value="3"/>
</dbReference>
<dbReference type="SMART" id="SM00388">
    <property type="entry name" value="HisKA"/>
    <property type="match status" value="1"/>
</dbReference>
<evidence type="ECO:0000259" key="10">
    <source>
        <dbReference type="PROSITE" id="PS50109"/>
    </source>
</evidence>
<dbReference type="InterPro" id="IPR005467">
    <property type="entry name" value="His_kinase_dom"/>
</dbReference>
<gene>
    <name evidence="13" type="ORF">O0S08_40805</name>
</gene>
<keyword evidence="14" id="KW-1185">Reference proteome</keyword>
<evidence type="ECO:0000256" key="1">
    <source>
        <dbReference type="ARBA" id="ARBA00000085"/>
    </source>
</evidence>
<organism evidence="13 14">
    <name type="scientific">Nannocystis punicea</name>
    <dbReference type="NCBI Taxonomy" id="2995304"/>
    <lineage>
        <taxon>Bacteria</taxon>
        <taxon>Pseudomonadati</taxon>
        <taxon>Myxococcota</taxon>
        <taxon>Polyangia</taxon>
        <taxon>Nannocystales</taxon>
        <taxon>Nannocystaceae</taxon>
        <taxon>Nannocystis</taxon>
    </lineage>
</organism>
<dbReference type="InterPro" id="IPR001789">
    <property type="entry name" value="Sig_transdc_resp-reg_receiver"/>
</dbReference>